<organism evidence="3 4">
    <name type="scientific">Eubacterium cellulosolvens (strain ATCC 43171 / JCM 9499 / 6)</name>
    <name type="common">Cillobacterium cellulosolvens</name>
    <dbReference type="NCBI Taxonomy" id="633697"/>
    <lineage>
        <taxon>Bacteria</taxon>
        <taxon>Bacillati</taxon>
        <taxon>Bacillota</taxon>
        <taxon>Clostridia</taxon>
        <taxon>Eubacteriales</taxon>
        <taxon>Eubacteriaceae</taxon>
        <taxon>Eubacterium</taxon>
    </lineage>
</organism>
<feature type="domain" description="Glycosyltransferase subfamily 4-like N-terminal" evidence="2">
    <location>
        <begin position="15"/>
        <end position="182"/>
    </location>
</feature>
<sequence length="379" mass="43205">MERIKVLQVIGTLRIGGAETVAMNLYRFIDRERFEFHYLVYGDSVGDYEDEVKALGGLVIHTKCSIREKINFSHVLKQIYKMYGPYEIVHVHMMFHNGVVLSAAKKVGIPVRISHAHSTNGGGENRGCNRIIHAIYSLYERWLINRTANILISCGNDAGVFLYGKRAFDKRCIVIKNGIDVSKYKFDTRLRNIYRKKYNLSGKIVFGCVGHFEKVKNHAFLIDVFSEFCMQERASELVLLGDGILRSTIENQCLELKIKDKVLIMGNVNDVGNWMNAFDCLLMPSIFEGMPLALIEAQASGLKCIVSQNISAEIDITGHVGFLPLDKKNWIEEMKKCSIGERFESDEMRIKESGYSVERNVKELEEIYIHTINEGMNKI</sequence>
<dbReference type="Proteomes" id="UP000005753">
    <property type="component" value="Chromosome"/>
</dbReference>
<dbReference type="CDD" id="cd03812">
    <property type="entry name" value="GT4_CapH-like"/>
    <property type="match status" value="1"/>
</dbReference>
<gene>
    <name evidence="3" type="ORF">EubceDRAFT1_0106</name>
</gene>
<dbReference type="InterPro" id="IPR028098">
    <property type="entry name" value="Glyco_trans_4-like_N"/>
</dbReference>
<feature type="domain" description="Glycosyl transferase family 1" evidence="1">
    <location>
        <begin position="193"/>
        <end position="311"/>
    </location>
</feature>
<dbReference type="InterPro" id="IPR050194">
    <property type="entry name" value="Glycosyltransferase_grp1"/>
</dbReference>
<proteinExistence type="predicted"/>
<dbReference type="PANTHER" id="PTHR45947:SF3">
    <property type="entry name" value="SULFOQUINOVOSYL TRANSFERASE SQD2"/>
    <property type="match status" value="1"/>
</dbReference>
<dbReference type="STRING" id="633697.EubceDRAFT1_0106"/>
<protein>
    <submittedName>
        <fullName evidence="3">Glycosyltransferase</fullName>
    </submittedName>
</protein>
<dbReference type="OrthoDB" id="9806653at2"/>
<dbReference type="EMBL" id="CM001487">
    <property type="protein sequence ID" value="EIM55971.1"/>
    <property type="molecule type" value="Genomic_DNA"/>
</dbReference>
<accession>I5AQ98</accession>
<evidence type="ECO:0000313" key="4">
    <source>
        <dbReference type="Proteomes" id="UP000005753"/>
    </source>
</evidence>
<keyword evidence="3" id="KW-0808">Transferase</keyword>
<reference evidence="3 4" key="2">
    <citation type="submission" date="2012-02" db="EMBL/GenBank/DDBJ databases">
        <title>Improved High-Quality Draft sequence of Eubacterium cellulosolvens 6.</title>
        <authorList>
            <consortium name="US DOE Joint Genome Institute"/>
            <person name="Lucas S."/>
            <person name="Han J."/>
            <person name="Lapidus A."/>
            <person name="Cheng J.-F."/>
            <person name="Goodwin L."/>
            <person name="Pitluck S."/>
            <person name="Peters L."/>
            <person name="Mikhailova N."/>
            <person name="Gu W."/>
            <person name="Detter J.C."/>
            <person name="Han C."/>
            <person name="Tapia R."/>
            <person name="Land M."/>
            <person name="Hauser L."/>
            <person name="Kyrpides N."/>
            <person name="Ivanova N."/>
            <person name="Pagani I."/>
            <person name="Johnson E."/>
            <person name="Mukhopadhyay B."/>
            <person name="Anderson I."/>
            <person name="Woyke T."/>
        </authorList>
    </citation>
    <scope>NUCLEOTIDE SEQUENCE [LARGE SCALE GENOMIC DNA]</scope>
    <source>
        <strain evidence="3 4">6</strain>
    </source>
</reference>
<name>I5AQ98_EUBC6</name>
<dbReference type="Pfam" id="PF00534">
    <property type="entry name" value="Glycos_transf_1"/>
    <property type="match status" value="1"/>
</dbReference>
<dbReference type="AlphaFoldDB" id="I5AQ98"/>
<keyword evidence="4" id="KW-1185">Reference proteome</keyword>
<dbReference type="Pfam" id="PF13439">
    <property type="entry name" value="Glyco_transf_4"/>
    <property type="match status" value="1"/>
</dbReference>
<dbReference type="eggNOG" id="COG0438">
    <property type="taxonomic scope" value="Bacteria"/>
</dbReference>
<dbReference type="InterPro" id="IPR001296">
    <property type="entry name" value="Glyco_trans_1"/>
</dbReference>
<dbReference type="PANTHER" id="PTHR45947">
    <property type="entry name" value="SULFOQUINOVOSYL TRANSFERASE SQD2"/>
    <property type="match status" value="1"/>
</dbReference>
<reference evidence="3 4" key="1">
    <citation type="submission" date="2010-08" db="EMBL/GenBank/DDBJ databases">
        <authorList>
            <consortium name="US DOE Joint Genome Institute (JGI-PGF)"/>
            <person name="Lucas S."/>
            <person name="Copeland A."/>
            <person name="Lapidus A."/>
            <person name="Cheng J.-F."/>
            <person name="Bruce D."/>
            <person name="Goodwin L."/>
            <person name="Pitluck S."/>
            <person name="Land M.L."/>
            <person name="Hauser L."/>
            <person name="Chang Y.-J."/>
            <person name="Anderson I.J."/>
            <person name="Johnson E."/>
            <person name="Mulhopadhyay B."/>
            <person name="Kyrpides N."/>
            <person name="Woyke T.J."/>
        </authorList>
    </citation>
    <scope>NUCLEOTIDE SEQUENCE [LARGE SCALE GENOMIC DNA]</scope>
    <source>
        <strain evidence="3 4">6</strain>
    </source>
</reference>
<dbReference type="HOGENOM" id="CLU_009583_33_0_9"/>
<evidence type="ECO:0000259" key="1">
    <source>
        <dbReference type="Pfam" id="PF00534"/>
    </source>
</evidence>
<dbReference type="SUPFAM" id="SSF53756">
    <property type="entry name" value="UDP-Glycosyltransferase/glycogen phosphorylase"/>
    <property type="match status" value="1"/>
</dbReference>
<evidence type="ECO:0000313" key="3">
    <source>
        <dbReference type="EMBL" id="EIM55971.1"/>
    </source>
</evidence>
<dbReference type="Gene3D" id="3.40.50.2000">
    <property type="entry name" value="Glycogen Phosphorylase B"/>
    <property type="match status" value="2"/>
</dbReference>
<evidence type="ECO:0000259" key="2">
    <source>
        <dbReference type="Pfam" id="PF13439"/>
    </source>
</evidence>
<dbReference type="GO" id="GO:0016757">
    <property type="term" value="F:glycosyltransferase activity"/>
    <property type="evidence" value="ECO:0007669"/>
    <property type="project" value="InterPro"/>
</dbReference>